<keyword evidence="3" id="KW-1185">Reference proteome</keyword>
<dbReference type="EMBL" id="CP069362">
    <property type="protein sequence ID" value="WGS64001.1"/>
    <property type="molecule type" value="Genomic_DNA"/>
</dbReference>
<organism evidence="2 3">
    <name type="scientific">Marinitoga aeolica</name>
    <dbReference type="NCBI Taxonomy" id="2809031"/>
    <lineage>
        <taxon>Bacteria</taxon>
        <taxon>Thermotogati</taxon>
        <taxon>Thermotogota</taxon>
        <taxon>Thermotogae</taxon>
        <taxon>Petrotogales</taxon>
        <taxon>Petrotogaceae</taxon>
        <taxon>Marinitoga</taxon>
    </lineage>
</organism>
<protein>
    <submittedName>
        <fullName evidence="2">NAD-dependent epimerase/dehydratase family protein</fullName>
    </submittedName>
</protein>
<dbReference type="InterPro" id="IPR051783">
    <property type="entry name" value="NAD(P)-dependent_oxidoreduct"/>
</dbReference>
<dbReference type="InterPro" id="IPR001509">
    <property type="entry name" value="Epimerase_deHydtase"/>
</dbReference>
<accession>A0ABY8PN37</accession>
<dbReference type="SUPFAM" id="SSF51735">
    <property type="entry name" value="NAD(P)-binding Rossmann-fold domains"/>
    <property type="match status" value="1"/>
</dbReference>
<name>A0ABY8PN37_9BACT</name>
<dbReference type="Pfam" id="PF01370">
    <property type="entry name" value="Epimerase"/>
    <property type="match status" value="1"/>
</dbReference>
<evidence type="ECO:0000259" key="1">
    <source>
        <dbReference type="Pfam" id="PF01370"/>
    </source>
</evidence>
<evidence type="ECO:0000313" key="3">
    <source>
        <dbReference type="Proteomes" id="UP001232493"/>
    </source>
</evidence>
<dbReference type="InterPro" id="IPR036291">
    <property type="entry name" value="NAD(P)-bd_dom_sf"/>
</dbReference>
<dbReference type="Proteomes" id="UP001232493">
    <property type="component" value="Chromosome"/>
</dbReference>
<dbReference type="PANTHER" id="PTHR48079">
    <property type="entry name" value="PROTEIN YEEZ"/>
    <property type="match status" value="1"/>
</dbReference>
<evidence type="ECO:0000313" key="2">
    <source>
        <dbReference type="EMBL" id="WGS64001.1"/>
    </source>
</evidence>
<gene>
    <name evidence="2" type="ORF">JRV97_06365</name>
</gene>
<dbReference type="RefSeq" id="WP_280997328.1">
    <property type="nucleotide sequence ID" value="NZ_CP069362.1"/>
</dbReference>
<feature type="domain" description="NAD-dependent epimerase/dehydratase" evidence="1">
    <location>
        <begin position="2"/>
        <end position="226"/>
    </location>
</feature>
<dbReference type="PANTHER" id="PTHR48079:SF6">
    <property type="entry name" value="NAD(P)-BINDING DOMAIN-CONTAINING PROTEIN-RELATED"/>
    <property type="match status" value="1"/>
</dbReference>
<dbReference type="Gene3D" id="3.40.50.720">
    <property type="entry name" value="NAD(P)-binding Rossmann-like Domain"/>
    <property type="match status" value="1"/>
</dbReference>
<sequence>MVLITGATGHIGNVLVKKLYEVGEKIRIFVLPNEDTSIFDDMEIEIYYGDIRNYNDIREASKDVDIIYHLAAIISILPWKNDLVYSVNINGVENIIKAMKETNVKKLLYVSSVHAFAEIEKGATIDENTPIDPDLTSGAYGKSKAIATLKVFNAVKNNEINATIVCPSGVIGPYDYKFSEIGKVFKSFLEGNLKYCVDGAFDFVDVRDVANGIIKAAKYGKNGEIYILSGENITMRKIFYYLNQITQKNYKIKFINPSSAYFVSYLTLFNYLSSSRKNLSLSPYSVHTLLRYYKFSHKKAEKDFGYNPRPLYESLKDTIAWIQEYYKLSIKKEV</sequence>
<reference evidence="2 3" key="1">
    <citation type="submission" date="2021-02" db="EMBL/GenBank/DDBJ databases">
        <title>Characterization of Marinitoga sp. nov. str. BP5-C20A.</title>
        <authorList>
            <person name="Erauso G."/>
            <person name="Postec A."/>
        </authorList>
    </citation>
    <scope>NUCLEOTIDE SEQUENCE [LARGE SCALE GENOMIC DNA]</scope>
    <source>
        <strain evidence="2 3">BP5-C20A</strain>
    </source>
</reference>
<proteinExistence type="predicted"/>